<dbReference type="PANTHER" id="PTHR36370:SF2">
    <property type="entry name" value="THYLAKOID SOLUBLE PHOSPHOPROTEIN TSP9"/>
    <property type="match status" value="1"/>
</dbReference>
<accession>A0A8J5X045</accession>
<evidence type="ECO:0000256" key="1">
    <source>
        <dbReference type="SAM" id="MobiDB-lite"/>
    </source>
</evidence>
<gene>
    <name evidence="2" type="ORF">GUJ93_ZPchr0013g37606</name>
</gene>
<name>A0A8J5X045_ZIZPA</name>
<sequence length="127" mass="12655">MASVGFGTSVAAVAAAAAGRRRRTRVSMVAPVAATRGQPAAKEEKSLADFIFGAIFKENQLLETDPLLNKVDGAPSSGTTGSRKAAGTTGSRKAAGTTSGRKKPAADADDEGSGGGFNLGGLFAKKG</sequence>
<dbReference type="GO" id="GO:0009507">
    <property type="term" value="C:chloroplast"/>
    <property type="evidence" value="ECO:0007669"/>
    <property type="project" value="TreeGrafter"/>
</dbReference>
<organism evidence="2 3">
    <name type="scientific">Zizania palustris</name>
    <name type="common">Northern wild rice</name>
    <dbReference type="NCBI Taxonomy" id="103762"/>
    <lineage>
        <taxon>Eukaryota</taxon>
        <taxon>Viridiplantae</taxon>
        <taxon>Streptophyta</taxon>
        <taxon>Embryophyta</taxon>
        <taxon>Tracheophyta</taxon>
        <taxon>Spermatophyta</taxon>
        <taxon>Magnoliopsida</taxon>
        <taxon>Liliopsida</taxon>
        <taxon>Poales</taxon>
        <taxon>Poaceae</taxon>
        <taxon>BOP clade</taxon>
        <taxon>Oryzoideae</taxon>
        <taxon>Oryzeae</taxon>
        <taxon>Zizaniinae</taxon>
        <taxon>Zizania</taxon>
    </lineage>
</organism>
<feature type="region of interest" description="Disordered" evidence="1">
    <location>
        <begin position="68"/>
        <end position="127"/>
    </location>
</feature>
<dbReference type="AlphaFoldDB" id="A0A8J5X045"/>
<reference evidence="2" key="2">
    <citation type="submission" date="2021-02" db="EMBL/GenBank/DDBJ databases">
        <authorList>
            <person name="Kimball J.A."/>
            <person name="Haas M.W."/>
            <person name="Macchietto M."/>
            <person name="Kono T."/>
            <person name="Duquette J."/>
            <person name="Shao M."/>
        </authorList>
    </citation>
    <scope>NUCLEOTIDE SEQUENCE</scope>
    <source>
        <tissue evidence="2">Fresh leaf tissue</tissue>
    </source>
</reference>
<dbReference type="PANTHER" id="PTHR36370">
    <property type="entry name" value="THYLAKOID SOLUBLE PHOSPHOPROTEIN"/>
    <property type="match status" value="1"/>
</dbReference>
<evidence type="ECO:0000313" key="3">
    <source>
        <dbReference type="Proteomes" id="UP000729402"/>
    </source>
</evidence>
<protein>
    <submittedName>
        <fullName evidence="2">Uncharacterized protein</fullName>
    </submittedName>
</protein>
<dbReference type="InterPro" id="IPR021584">
    <property type="entry name" value="TSP9"/>
</dbReference>
<dbReference type="Pfam" id="PF11493">
    <property type="entry name" value="TSP9"/>
    <property type="match status" value="1"/>
</dbReference>
<evidence type="ECO:0000313" key="2">
    <source>
        <dbReference type="EMBL" id="KAG8098820.1"/>
    </source>
</evidence>
<comment type="caution">
    <text evidence="2">The sequence shown here is derived from an EMBL/GenBank/DDBJ whole genome shotgun (WGS) entry which is preliminary data.</text>
</comment>
<feature type="compositionally biased region" description="Polar residues" evidence="1">
    <location>
        <begin position="76"/>
        <end position="99"/>
    </location>
</feature>
<proteinExistence type="predicted"/>
<dbReference type="EMBL" id="JAAALK010000079">
    <property type="protein sequence ID" value="KAG8098820.1"/>
    <property type="molecule type" value="Genomic_DNA"/>
</dbReference>
<reference evidence="2" key="1">
    <citation type="journal article" date="2021" name="bioRxiv">
        <title>Whole Genome Assembly and Annotation of Northern Wild Rice, Zizania palustris L., Supports a Whole Genome Duplication in the Zizania Genus.</title>
        <authorList>
            <person name="Haas M."/>
            <person name="Kono T."/>
            <person name="Macchietto M."/>
            <person name="Millas R."/>
            <person name="McGilp L."/>
            <person name="Shao M."/>
            <person name="Duquette J."/>
            <person name="Hirsch C.N."/>
            <person name="Kimball J."/>
        </authorList>
    </citation>
    <scope>NUCLEOTIDE SEQUENCE</scope>
    <source>
        <tissue evidence="2">Fresh leaf tissue</tissue>
    </source>
</reference>
<dbReference type="Proteomes" id="UP000729402">
    <property type="component" value="Unassembled WGS sequence"/>
</dbReference>
<dbReference type="OrthoDB" id="692182at2759"/>
<keyword evidence="3" id="KW-1185">Reference proteome</keyword>